<comment type="caution">
    <text evidence="3">The sequence shown here is derived from an EMBL/GenBank/DDBJ whole genome shotgun (WGS) entry which is preliminary data.</text>
</comment>
<dbReference type="InterPro" id="IPR037150">
    <property type="entry name" value="H-NS_C_dom_sf"/>
</dbReference>
<sequence length="55" mass="6145">MDLSRSPLAGVRIPPKFRDPASRTNVWSGRGRPPQWFVAAVETGITPEAMRIRPD</sequence>
<gene>
    <name evidence="3" type="ORF">ACFPOC_12395</name>
</gene>
<evidence type="ECO:0000256" key="1">
    <source>
        <dbReference type="SAM" id="MobiDB-lite"/>
    </source>
</evidence>
<dbReference type="SUPFAM" id="SSF81273">
    <property type="entry name" value="H-NS histone-like proteins"/>
    <property type="match status" value="1"/>
</dbReference>
<evidence type="ECO:0000313" key="3">
    <source>
        <dbReference type="EMBL" id="MFC5567205.1"/>
    </source>
</evidence>
<protein>
    <submittedName>
        <fullName evidence="3">H-NS family nucleoid-associated regulatory protein</fullName>
    </submittedName>
</protein>
<dbReference type="Proteomes" id="UP001596056">
    <property type="component" value="Unassembled WGS sequence"/>
</dbReference>
<feature type="domain" description="DNA-binding protein H-NS-like C-terminal" evidence="2">
    <location>
        <begin position="15"/>
        <end position="52"/>
    </location>
</feature>
<dbReference type="Pfam" id="PF00816">
    <property type="entry name" value="Histone_HNS"/>
    <property type="match status" value="1"/>
</dbReference>
<evidence type="ECO:0000259" key="2">
    <source>
        <dbReference type="Pfam" id="PF00816"/>
    </source>
</evidence>
<feature type="region of interest" description="Disordered" evidence="1">
    <location>
        <begin position="1"/>
        <end position="29"/>
    </location>
</feature>
<accession>A0ABW0SE41</accession>
<dbReference type="InterPro" id="IPR027444">
    <property type="entry name" value="H-NS_C_dom"/>
</dbReference>
<dbReference type="EMBL" id="JBHSNA010000011">
    <property type="protein sequence ID" value="MFC5567205.1"/>
    <property type="molecule type" value="Genomic_DNA"/>
</dbReference>
<evidence type="ECO:0000313" key="4">
    <source>
        <dbReference type="Proteomes" id="UP001596056"/>
    </source>
</evidence>
<dbReference type="RefSeq" id="WP_377110139.1">
    <property type="nucleotide sequence ID" value="NZ_JAGGJP010000014.1"/>
</dbReference>
<organism evidence="3 4">
    <name type="scientific">Rubellimicrobium aerolatum</name>
    <dbReference type="NCBI Taxonomy" id="490979"/>
    <lineage>
        <taxon>Bacteria</taxon>
        <taxon>Pseudomonadati</taxon>
        <taxon>Pseudomonadota</taxon>
        <taxon>Alphaproteobacteria</taxon>
        <taxon>Rhodobacterales</taxon>
        <taxon>Roseobacteraceae</taxon>
        <taxon>Rubellimicrobium</taxon>
    </lineage>
</organism>
<dbReference type="Gene3D" id="4.10.430.10">
    <property type="entry name" value="Histone-like protein H-NS, C-terminal domain"/>
    <property type="match status" value="1"/>
</dbReference>
<proteinExistence type="predicted"/>
<keyword evidence="4" id="KW-1185">Reference proteome</keyword>
<reference evidence="4" key="1">
    <citation type="journal article" date="2019" name="Int. J. Syst. Evol. Microbiol.">
        <title>The Global Catalogue of Microorganisms (GCM) 10K type strain sequencing project: providing services to taxonomists for standard genome sequencing and annotation.</title>
        <authorList>
            <consortium name="The Broad Institute Genomics Platform"/>
            <consortium name="The Broad Institute Genome Sequencing Center for Infectious Disease"/>
            <person name="Wu L."/>
            <person name="Ma J."/>
        </authorList>
    </citation>
    <scope>NUCLEOTIDE SEQUENCE [LARGE SCALE GENOMIC DNA]</scope>
    <source>
        <strain evidence="4">KACC 11588</strain>
    </source>
</reference>
<name>A0ABW0SE41_9RHOB</name>